<evidence type="ECO:0000313" key="2">
    <source>
        <dbReference type="EMBL" id="OHX49601.1"/>
    </source>
</evidence>
<reference evidence="2 3" key="1">
    <citation type="submission" date="2016-07" db="EMBL/GenBank/DDBJ databases">
        <title>Bacillus oceanisediminis whole genome.</title>
        <authorList>
            <person name="Pal Y."/>
            <person name="Verma A."/>
            <person name="Mual P."/>
            <person name="Srinivasan K."/>
        </authorList>
    </citation>
    <scope>NUCLEOTIDE SEQUENCE [LARGE SCALE GENOMIC DNA]</scope>
    <source>
        <strain evidence="2 3">Bhandara28</strain>
    </source>
</reference>
<dbReference type="Proteomes" id="UP000180194">
    <property type="component" value="Unassembled WGS sequence"/>
</dbReference>
<name>A0ABX3CVU7_9BACI</name>
<organism evidence="2 3">
    <name type="scientific">Cytobacillus oceanisediminis</name>
    <dbReference type="NCBI Taxonomy" id="665099"/>
    <lineage>
        <taxon>Bacteria</taxon>
        <taxon>Bacillati</taxon>
        <taxon>Bacillota</taxon>
        <taxon>Bacilli</taxon>
        <taxon>Bacillales</taxon>
        <taxon>Bacillaceae</taxon>
        <taxon>Cytobacillus</taxon>
    </lineage>
</organism>
<feature type="compositionally biased region" description="Basic and acidic residues" evidence="1">
    <location>
        <begin position="8"/>
        <end position="28"/>
    </location>
</feature>
<evidence type="ECO:0000313" key="3">
    <source>
        <dbReference type="Proteomes" id="UP000180194"/>
    </source>
</evidence>
<protein>
    <submittedName>
        <fullName evidence="2">Uncharacterized protein</fullName>
    </submittedName>
</protein>
<accession>A0ABX3CVU7</accession>
<feature type="region of interest" description="Disordered" evidence="1">
    <location>
        <begin position="1"/>
        <end position="41"/>
    </location>
</feature>
<evidence type="ECO:0000256" key="1">
    <source>
        <dbReference type="SAM" id="MobiDB-lite"/>
    </source>
</evidence>
<gene>
    <name evidence="2" type="ORF">BBV17_13545</name>
</gene>
<comment type="caution">
    <text evidence="2">The sequence shown here is derived from an EMBL/GenBank/DDBJ whole genome shotgun (WGS) entry which is preliminary data.</text>
</comment>
<sequence>MSCMEKGYNSKEIHQHSQPDFKRIRQMADRPASSGQSSEAELSNLTLKKAYSALSKKMLLLKRKAEATCPPPTSTRRGSRKGVLCLFGRSGL</sequence>
<proteinExistence type="predicted"/>
<keyword evidence="3" id="KW-1185">Reference proteome</keyword>
<dbReference type="EMBL" id="MBRJ01000011">
    <property type="protein sequence ID" value="OHX49601.1"/>
    <property type="molecule type" value="Genomic_DNA"/>
</dbReference>